<evidence type="ECO:0000256" key="3">
    <source>
        <dbReference type="ARBA" id="ARBA00022729"/>
    </source>
</evidence>
<evidence type="ECO:0000256" key="1">
    <source>
        <dbReference type="ARBA" id="ARBA00008520"/>
    </source>
</evidence>
<dbReference type="eggNOG" id="COG1653">
    <property type="taxonomic scope" value="Bacteria"/>
</dbReference>
<comment type="caution">
    <text evidence="5">The sequence shown here is derived from an EMBL/GenBank/DDBJ whole genome shotgun (WGS) entry which is preliminary data.</text>
</comment>
<accession>A0A087DAN2</accession>
<keyword evidence="6" id="KW-1185">Reference proteome</keyword>
<evidence type="ECO:0000256" key="4">
    <source>
        <dbReference type="SAM" id="SignalP"/>
    </source>
</evidence>
<dbReference type="SUPFAM" id="SSF53850">
    <property type="entry name" value="Periplasmic binding protein-like II"/>
    <property type="match status" value="1"/>
</dbReference>
<dbReference type="InterPro" id="IPR050490">
    <property type="entry name" value="Bact_solute-bd_prot1"/>
</dbReference>
<evidence type="ECO:0000313" key="5">
    <source>
        <dbReference type="EMBL" id="KFI92582.1"/>
    </source>
</evidence>
<organism evidence="5 6">
    <name type="scientific">Bifidobacterium stellenboschense</name>
    <dbReference type="NCBI Taxonomy" id="762211"/>
    <lineage>
        <taxon>Bacteria</taxon>
        <taxon>Bacillati</taxon>
        <taxon>Actinomycetota</taxon>
        <taxon>Actinomycetes</taxon>
        <taxon>Bifidobacteriales</taxon>
        <taxon>Bifidobacteriaceae</taxon>
        <taxon>Bifidobacterium</taxon>
    </lineage>
</organism>
<reference evidence="5 6" key="1">
    <citation type="submission" date="2014-03" db="EMBL/GenBank/DDBJ databases">
        <title>Genomics of Bifidobacteria.</title>
        <authorList>
            <person name="Ventura M."/>
            <person name="Milani C."/>
            <person name="Lugli G.A."/>
        </authorList>
    </citation>
    <scope>NUCLEOTIDE SEQUENCE [LARGE SCALE GENOMIC DNA]</scope>
    <source>
        <strain evidence="5 6">DSM 23968</strain>
    </source>
</reference>
<gene>
    <name evidence="5" type="ORF">BSTEL_2165</name>
</gene>
<dbReference type="OrthoDB" id="9795467at2"/>
<proteinExistence type="inferred from homology"/>
<evidence type="ECO:0000256" key="2">
    <source>
        <dbReference type="ARBA" id="ARBA00022448"/>
    </source>
</evidence>
<comment type="similarity">
    <text evidence="1">Belongs to the bacterial solute-binding protein 1 family.</text>
</comment>
<keyword evidence="2" id="KW-0813">Transport</keyword>
<dbReference type="EMBL" id="JGZP01000029">
    <property type="protein sequence ID" value="KFI92582.1"/>
    <property type="molecule type" value="Genomic_DNA"/>
</dbReference>
<dbReference type="Pfam" id="PF01547">
    <property type="entry name" value="SBP_bac_1"/>
    <property type="match status" value="1"/>
</dbReference>
<dbReference type="InterPro" id="IPR006059">
    <property type="entry name" value="SBP"/>
</dbReference>
<dbReference type="PANTHER" id="PTHR43649:SF14">
    <property type="entry name" value="BLR3389 PROTEIN"/>
    <property type="match status" value="1"/>
</dbReference>
<dbReference type="CDD" id="cd13585">
    <property type="entry name" value="PBP2_TMBP_like"/>
    <property type="match status" value="1"/>
</dbReference>
<protein>
    <submittedName>
        <fullName evidence="5">ABC transporter substrate-binding protein</fullName>
    </submittedName>
</protein>
<feature type="chain" id="PRO_5038835691" evidence="4">
    <location>
        <begin position="22"/>
        <end position="444"/>
    </location>
</feature>
<sequence length="444" mass="47690">MRNVKKVIAAAAAVATLVGLAACGGGDDAASVDTDTANAKGEVVFWGWGNGIKETIAAFEKDNPGITVKYSSTGTAADTATALQNAVAAGKGAPDVVMMEDATISQFAVDGSIVDLSPFGAEKLESDFAAGPWAKMLQGEGKPYALPIDSSPEVFFYNKAVFDKAGVDGESIKTWDDYYKAAKKIRALGDDYYIANNAGDSNGYQPFTAQAWQAGSTPWKVDGENITIDMNDKGMQRYVAFQQKLIDEGLINTKISNWSDDWYRSLGDGTTASLTIGAWMPTNLESSAAAGKGNWRVAQLPQWKDGDQASSEDGGSALAITEQSKNKAAAYKFIEYLTHGNGAQVMADHGTFPAKTAILDDEDFQSQKNEYFGGQEVNRVLVEAAKRKVSKFQYLPYNPYAQSKYGDDIAPAYQGKKTLKEAMQAYAKTLADYGDQQGYTVTVK</sequence>
<dbReference type="PROSITE" id="PS01037">
    <property type="entry name" value="SBP_BACTERIAL_1"/>
    <property type="match status" value="1"/>
</dbReference>
<dbReference type="PROSITE" id="PS51257">
    <property type="entry name" value="PROKAR_LIPOPROTEIN"/>
    <property type="match status" value="1"/>
</dbReference>
<dbReference type="GO" id="GO:0055085">
    <property type="term" value="P:transmembrane transport"/>
    <property type="evidence" value="ECO:0007669"/>
    <property type="project" value="InterPro"/>
</dbReference>
<dbReference type="Proteomes" id="UP000029004">
    <property type="component" value="Unassembled WGS sequence"/>
</dbReference>
<dbReference type="STRING" id="762211.BSTEL_2165"/>
<dbReference type="InterPro" id="IPR006061">
    <property type="entry name" value="SBP_1_CS"/>
</dbReference>
<evidence type="ECO:0000313" key="6">
    <source>
        <dbReference type="Proteomes" id="UP000029004"/>
    </source>
</evidence>
<feature type="signal peptide" evidence="4">
    <location>
        <begin position="1"/>
        <end position="21"/>
    </location>
</feature>
<dbReference type="RefSeq" id="WP_034530318.1">
    <property type="nucleotide sequence ID" value="NZ_JGZP01000029.1"/>
</dbReference>
<dbReference type="PANTHER" id="PTHR43649">
    <property type="entry name" value="ARABINOSE-BINDING PROTEIN-RELATED"/>
    <property type="match status" value="1"/>
</dbReference>
<dbReference type="Gene3D" id="3.40.190.10">
    <property type="entry name" value="Periplasmic binding protein-like II"/>
    <property type="match status" value="1"/>
</dbReference>
<dbReference type="AlphaFoldDB" id="A0A087DAN2"/>
<keyword evidence="3 4" id="KW-0732">Signal</keyword>
<name>A0A087DAN2_9BIFI</name>